<feature type="transmembrane region" description="Helical" evidence="1">
    <location>
        <begin position="253"/>
        <end position="272"/>
    </location>
</feature>
<sequence length="305" mass="34005">MEAMAAATEEPPRGACSGGAGRLNRIAVDVGDGCSKNTQRLRWQCTAPPRCSYGGGWSKKKKKPRRCEVCGMVAQSCAGRRRRAVRCGAGDEMLAWSVGGVQDSGNCVSEVCWTVGAVRDGGAGRICWIAQILDSTFHPSEHKIYWFKNPFAFDDGHDAIPMLCDVGRVEPQLSTPPPDEVHRNLRWMKWVSHGWSREERFNVQNTISRCNGERICSEDPTVDVYDHGECGLQRPKNEPRVDFAKVAMCWENFIVYMLVIDLCFGVAIWGLLAHFVADEISSVIVVVEQRRGRGDTNLLSWSIRL</sequence>
<dbReference type="EMBL" id="CP039355">
    <property type="protein sequence ID" value="QCE13694.1"/>
    <property type="molecule type" value="Genomic_DNA"/>
</dbReference>
<gene>
    <name evidence="2" type="ORF">DEO72_LG11g690</name>
</gene>
<evidence type="ECO:0000256" key="1">
    <source>
        <dbReference type="SAM" id="Phobius"/>
    </source>
</evidence>
<keyword evidence="3" id="KW-1185">Reference proteome</keyword>
<protein>
    <submittedName>
        <fullName evidence="2">Uncharacterized protein</fullName>
    </submittedName>
</protein>
<reference evidence="2 3" key="1">
    <citation type="submission" date="2019-04" db="EMBL/GenBank/DDBJ databases">
        <title>An improved genome assembly and genetic linkage map for asparagus bean, Vigna unguiculata ssp. sesquipedialis.</title>
        <authorList>
            <person name="Xia Q."/>
            <person name="Zhang R."/>
            <person name="Dong Y."/>
        </authorList>
    </citation>
    <scope>NUCLEOTIDE SEQUENCE [LARGE SCALE GENOMIC DNA]</scope>
    <source>
        <tissue evidence="2">Leaf</tissue>
    </source>
</reference>
<evidence type="ECO:0000313" key="2">
    <source>
        <dbReference type="EMBL" id="QCE13694.1"/>
    </source>
</evidence>
<organism evidence="2 3">
    <name type="scientific">Vigna unguiculata</name>
    <name type="common">Cowpea</name>
    <dbReference type="NCBI Taxonomy" id="3917"/>
    <lineage>
        <taxon>Eukaryota</taxon>
        <taxon>Viridiplantae</taxon>
        <taxon>Streptophyta</taxon>
        <taxon>Embryophyta</taxon>
        <taxon>Tracheophyta</taxon>
        <taxon>Spermatophyta</taxon>
        <taxon>Magnoliopsida</taxon>
        <taxon>eudicotyledons</taxon>
        <taxon>Gunneridae</taxon>
        <taxon>Pentapetalae</taxon>
        <taxon>rosids</taxon>
        <taxon>fabids</taxon>
        <taxon>Fabales</taxon>
        <taxon>Fabaceae</taxon>
        <taxon>Papilionoideae</taxon>
        <taxon>50 kb inversion clade</taxon>
        <taxon>NPAAA clade</taxon>
        <taxon>indigoferoid/millettioid clade</taxon>
        <taxon>Phaseoleae</taxon>
        <taxon>Vigna</taxon>
    </lineage>
</organism>
<keyword evidence="1" id="KW-0472">Membrane</keyword>
<dbReference type="Proteomes" id="UP000501690">
    <property type="component" value="Linkage Group LG11"/>
</dbReference>
<proteinExistence type="predicted"/>
<dbReference type="AlphaFoldDB" id="A0A4D6NLZ9"/>
<keyword evidence="1" id="KW-0812">Transmembrane</keyword>
<keyword evidence="1" id="KW-1133">Transmembrane helix</keyword>
<evidence type="ECO:0000313" key="3">
    <source>
        <dbReference type="Proteomes" id="UP000501690"/>
    </source>
</evidence>
<accession>A0A4D6NLZ9</accession>
<name>A0A4D6NLZ9_VIGUN</name>